<dbReference type="InterPro" id="IPR038729">
    <property type="entry name" value="Rad50/SbcC_AAA"/>
</dbReference>
<gene>
    <name evidence="13" type="ORF">ENM60_05405</name>
</gene>
<feature type="binding site" evidence="9">
    <location>
        <position position="402"/>
    </location>
    <ligand>
        <name>Zn(2+)</name>
        <dbReference type="ChEBI" id="CHEBI:29105"/>
    </ligand>
</feature>
<dbReference type="PANTHER" id="PTHR32114">
    <property type="entry name" value="ABC TRANSPORTER ABCH.3"/>
    <property type="match status" value="1"/>
</dbReference>
<evidence type="ECO:0000256" key="8">
    <source>
        <dbReference type="ARBA" id="ARBA00023204"/>
    </source>
</evidence>
<dbReference type="Gene3D" id="1.10.287.510">
    <property type="entry name" value="Helix hairpin bin"/>
    <property type="match status" value="1"/>
</dbReference>
<protein>
    <submittedName>
        <fullName evidence="13">SMC family ATPase</fullName>
    </submittedName>
</protein>
<keyword evidence="3" id="KW-0227">DNA damage</keyword>
<evidence type="ECO:0000256" key="2">
    <source>
        <dbReference type="ARBA" id="ARBA00022741"/>
    </source>
</evidence>
<evidence type="ECO:0000256" key="6">
    <source>
        <dbReference type="ARBA" id="ARBA00022840"/>
    </source>
</evidence>
<feature type="domain" description="Zinc-hook" evidence="12">
    <location>
        <begin position="352"/>
        <end position="451"/>
    </location>
</feature>
<evidence type="ECO:0000256" key="9">
    <source>
        <dbReference type="PROSITE-ProRule" id="PRU00471"/>
    </source>
</evidence>
<dbReference type="GO" id="GO:0016887">
    <property type="term" value="F:ATP hydrolysis activity"/>
    <property type="evidence" value="ECO:0007669"/>
    <property type="project" value="InterPro"/>
</dbReference>
<evidence type="ECO:0000256" key="7">
    <source>
        <dbReference type="ARBA" id="ARBA00023054"/>
    </source>
</evidence>
<evidence type="ECO:0000256" key="3">
    <source>
        <dbReference type="ARBA" id="ARBA00022763"/>
    </source>
</evidence>
<dbReference type="PANTHER" id="PTHR32114:SF2">
    <property type="entry name" value="ABC TRANSPORTER ABCH.3"/>
    <property type="match status" value="1"/>
</dbReference>
<evidence type="ECO:0000256" key="11">
    <source>
        <dbReference type="SAM" id="MobiDB-lite"/>
    </source>
</evidence>
<evidence type="ECO:0000256" key="4">
    <source>
        <dbReference type="ARBA" id="ARBA00022801"/>
    </source>
</evidence>
<organism evidence="13">
    <name type="scientific">Thermogladius calderae</name>
    <dbReference type="NCBI Taxonomy" id="1200300"/>
    <lineage>
        <taxon>Archaea</taxon>
        <taxon>Thermoproteota</taxon>
        <taxon>Thermoprotei</taxon>
        <taxon>Desulfurococcales</taxon>
        <taxon>Desulfurococcaceae</taxon>
        <taxon>Thermogladius</taxon>
    </lineage>
</organism>
<comment type="caution">
    <text evidence="13">The sequence shown here is derived from an EMBL/GenBank/DDBJ whole genome shotgun (WGS) entry which is preliminary data.</text>
</comment>
<reference evidence="13" key="1">
    <citation type="journal article" date="2020" name="mSystems">
        <title>Genome- and Community-Level Interaction Insights into Carbon Utilization and Element Cycling Functions of Hydrothermarchaeota in Hydrothermal Sediment.</title>
        <authorList>
            <person name="Zhou Z."/>
            <person name="Liu Y."/>
            <person name="Xu W."/>
            <person name="Pan J."/>
            <person name="Luo Z.H."/>
            <person name="Li M."/>
        </authorList>
    </citation>
    <scope>NUCLEOTIDE SEQUENCE [LARGE SCALE GENOMIC DNA]</scope>
    <source>
        <strain evidence="13">SpSt-110</strain>
    </source>
</reference>
<sequence length="619" mass="71710">MRILGVYLENIRSFRRGVIIFPSQGITVIQGEVGSGKTSILMSIAYAFENPVSGRVEFAEAFATPQPKHLLRTGESRGLLRVLVKQGGTLYLLERVLERVGDKVQNTANTIHVYELTAEQGKTSIKPVQRLRLSSSEYVEKLKTMLGLVEKSGKQKPEVFTNIIYSPQFNLTRIIQLDPPRRREVIEIALGLSRYSDFRNNIGKVLEAFNEKIKIAQAELGRLEDTLRSLDKQGLEARLKAIEAERDRVKRELDEVSSQKEKLENEYLKLNNEVSKLESTIREKKDIIWRIRKQAEEAKRKVEEVKRKVGPALGALGLDLSQVEDQIEDLMKRFEDDIKTLQSAEEKYMEERKSLEEKEKNLIGLIRNIEGNINALKKELRKAESEYREKEEIIKQGVCPVCGQKIPREHGEKLLAELREEAENKRREIEEYEKQLEETRAEMERVRREKGDLEDKWRDLRSKLDRARKIKELLIELKSWKDREKEVASNEELIKRTEEEIEGLGRELNTRLESLREVEKKLKEVREKEVKLRLRLGNLEGELKTLKEQLQKIATFEGRLKELRRDVSRLNIGREIAEKMEDIVDEISRSLAQESLGLSQTGSRRSSRVSHPTTLSPSS</sequence>
<evidence type="ECO:0000256" key="10">
    <source>
        <dbReference type="SAM" id="Coils"/>
    </source>
</evidence>
<dbReference type="GO" id="GO:0005524">
    <property type="term" value="F:ATP binding"/>
    <property type="evidence" value="ECO:0007669"/>
    <property type="project" value="UniProtKB-KW"/>
</dbReference>
<keyword evidence="6" id="KW-0067">ATP-binding</keyword>
<dbReference type="Pfam" id="PF13476">
    <property type="entry name" value="AAA_23"/>
    <property type="match status" value="1"/>
</dbReference>
<keyword evidence="1 9" id="KW-0479">Metal-binding</keyword>
<keyword evidence="2" id="KW-0547">Nucleotide-binding</keyword>
<dbReference type="EMBL" id="DRYK01000066">
    <property type="protein sequence ID" value="HHP68201.1"/>
    <property type="molecule type" value="Genomic_DNA"/>
</dbReference>
<keyword evidence="5 9" id="KW-0862">Zinc</keyword>
<dbReference type="InterPro" id="IPR013134">
    <property type="entry name" value="Zn_hook_RAD50"/>
</dbReference>
<feature type="coiled-coil region" evidence="10">
    <location>
        <begin position="206"/>
        <end position="463"/>
    </location>
</feature>
<dbReference type="AlphaFoldDB" id="A0A7J3Y030"/>
<feature type="binding site" evidence="9">
    <location>
        <position position="399"/>
    </location>
    <ligand>
        <name>Zn(2+)</name>
        <dbReference type="ChEBI" id="CHEBI:29105"/>
    </ligand>
</feature>
<evidence type="ECO:0000256" key="5">
    <source>
        <dbReference type="ARBA" id="ARBA00022833"/>
    </source>
</evidence>
<dbReference type="SUPFAM" id="SSF52540">
    <property type="entry name" value="P-loop containing nucleoside triphosphate hydrolases"/>
    <property type="match status" value="1"/>
</dbReference>
<keyword evidence="7 10" id="KW-0175">Coiled coil</keyword>
<accession>A0A7J3Y030</accession>
<dbReference type="Pfam" id="PF04423">
    <property type="entry name" value="Rad50_zn_hook"/>
    <property type="match status" value="1"/>
</dbReference>
<feature type="region of interest" description="Disordered" evidence="11">
    <location>
        <begin position="595"/>
        <end position="619"/>
    </location>
</feature>
<evidence type="ECO:0000313" key="13">
    <source>
        <dbReference type="EMBL" id="HHP68201.1"/>
    </source>
</evidence>
<dbReference type="SUPFAM" id="SSF75712">
    <property type="entry name" value="Rad50 coiled-coil Zn hook"/>
    <property type="match status" value="1"/>
</dbReference>
<dbReference type="GO" id="GO:0046872">
    <property type="term" value="F:metal ion binding"/>
    <property type="evidence" value="ECO:0007669"/>
    <property type="project" value="UniProtKB-UniRule"/>
</dbReference>
<dbReference type="GO" id="GO:0006302">
    <property type="term" value="P:double-strand break repair"/>
    <property type="evidence" value="ECO:0007669"/>
    <property type="project" value="InterPro"/>
</dbReference>
<dbReference type="InterPro" id="IPR027417">
    <property type="entry name" value="P-loop_NTPase"/>
</dbReference>
<keyword evidence="8" id="KW-0234">DNA repair</keyword>
<proteinExistence type="predicted"/>
<name>A0A7J3Y030_9CREN</name>
<keyword evidence="4" id="KW-0378">Hydrolase</keyword>
<feature type="coiled-coil region" evidence="10">
    <location>
        <begin position="487"/>
        <end position="580"/>
    </location>
</feature>
<dbReference type="PROSITE" id="PS51131">
    <property type="entry name" value="ZN_HOOK"/>
    <property type="match status" value="1"/>
</dbReference>
<dbReference type="Gene3D" id="3.40.50.300">
    <property type="entry name" value="P-loop containing nucleotide triphosphate hydrolases"/>
    <property type="match status" value="1"/>
</dbReference>
<evidence type="ECO:0000256" key="1">
    <source>
        <dbReference type="ARBA" id="ARBA00022723"/>
    </source>
</evidence>
<evidence type="ECO:0000259" key="12">
    <source>
        <dbReference type="PROSITE" id="PS51131"/>
    </source>
</evidence>